<evidence type="ECO:0008006" key="3">
    <source>
        <dbReference type="Google" id="ProtNLM"/>
    </source>
</evidence>
<name>A0A1S7TNJ4_9HYPH</name>
<accession>A0A1S7TNJ4</accession>
<dbReference type="InterPro" id="IPR011990">
    <property type="entry name" value="TPR-like_helical_dom_sf"/>
</dbReference>
<proteinExistence type="predicted"/>
<dbReference type="SUPFAM" id="SSF81901">
    <property type="entry name" value="HCP-like"/>
    <property type="match status" value="1"/>
</dbReference>
<comment type="caution">
    <text evidence="1">The sequence shown here is derived from an EMBL/GenBank/DDBJ whole genome shotgun (WGS) entry which is preliminary data.</text>
</comment>
<dbReference type="Proteomes" id="UP000192140">
    <property type="component" value="Unassembled WGS sequence"/>
</dbReference>
<protein>
    <recommendedName>
        <fullName evidence="3">Sel1 repeat family protein</fullName>
    </recommendedName>
</protein>
<evidence type="ECO:0000313" key="1">
    <source>
        <dbReference type="EMBL" id="CVI56101.1"/>
    </source>
</evidence>
<organism evidence="1 2">
    <name type="scientific">Agrobacterium deltaense NCPPB 1641</name>
    <dbReference type="NCBI Taxonomy" id="1183425"/>
    <lineage>
        <taxon>Bacteria</taxon>
        <taxon>Pseudomonadati</taxon>
        <taxon>Pseudomonadota</taxon>
        <taxon>Alphaproteobacteria</taxon>
        <taxon>Hyphomicrobiales</taxon>
        <taxon>Rhizobiaceae</taxon>
        <taxon>Rhizobium/Agrobacterium group</taxon>
        <taxon>Agrobacterium</taxon>
    </lineage>
</organism>
<reference evidence="1" key="1">
    <citation type="submission" date="2016-01" db="EMBL/GenBank/DDBJ databases">
        <authorList>
            <person name="Regsiter A."/>
            <person name="william w."/>
        </authorList>
    </citation>
    <scope>NUCLEOTIDE SEQUENCE</scope>
    <source>
        <strain evidence="1">NCPPB 1641</strain>
    </source>
</reference>
<dbReference type="Gene3D" id="1.25.40.10">
    <property type="entry name" value="Tetratricopeptide repeat domain"/>
    <property type="match status" value="1"/>
</dbReference>
<dbReference type="RefSeq" id="WP_080852559.1">
    <property type="nucleotide sequence ID" value="NZ_LT009775.1"/>
</dbReference>
<evidence type="ECO:0000313" key="2">
    <source>
        <dbReference type="Proteomes" id="UP000192140"/>
    </source>
</evidence>
<dbReference type="EMBL" id="FCNP01000019">
    <property type="protein sequence ID" value="CVI56101.1"/>
    <property type="molecule type" value="Genomic_DNA"/>
</dbReference>
<keyword evidence="2" id="KW-1185">Reference proteome</keyword>
<gene>
    <name evidence="1" type="ORF">AGR7A_Cc260022</name>
</gene>
<sequence length="93" mass="10565">MFDFNWLEQRAKELTDTGNVVDAIKIYLFMADGDPSLDGGYLGEKLGECYEQSGDLHAARYWYGRAVEENPEIRISALEGLRRLQHVGINDLV</sequence>
<dbReference type="AlphaFoldDB" id="A0A1S7TNJ4"/>